<feature type="transmembrane region" description="Helical" evidence="1">
    <location>
        <begin position="162"/>
        <end position="187"/>
    </location>
</feature>
<gene>
    <name evidence="3" type="ORF">B1B_04974</name>
</gene>
<feature type="transmembrane region" description="Helical" evidence="1">
    <location>
        <begin position="6"/>
        <end position="25"/>
    </location>
</feature>
<comment type="caution">
    <text evidence="3">The sequence shown here is derived from an EMBL/GenBank/DDBJ whole genome shotgun (WGS) entry which is preliminary data.</text>
</comment>
<keyword evidence="1" id="KW-1133">Transmembrane helix</keyword>
<feature type="transmembrane region" description="Helical" evidence="1">
    <location>
        <begin position="126"/>
        <end position="150"/>
    </location>
</feature>
<keyword evidence="1" id="KW-0472">Membrane</keyword>
<reference evidence="3" key="1">
    <citation type="submission" date="2013-08" db="EMBL/GenBank/DDBJ databases">
        <authorList>
            <person name="Mendez C."/>
            <person name="Richter M."/>
            <person name="Ferrer M."/>
            <person name="Sanchez J."/>
        </authorList>
    </citation>
    <scope>NUCLEOTIDE SEQUENCE</scope>
</reference>
<dbReference type="InterPro" id="IPR011701">
    <property type="entry name" value="MFS"/>
</dbReference>
<dbReference type="InterPro" id="IPR036259">
    <property type="entry name" value="MFS_trans_sf"/>
</dbReference>
<dbReference type="PROSITE" id="PS50850">
    <property type="entry name" value="MFS"/>
    <property type="match status" value="1"/>
</dbReference>
<feature type="transmembrane region" description="Helical" evidence="1">
    <location>
        <begin position="60"/>
        <end position="79"/>
    </location>
</feature>
<dbReference type="InterPro" id="IPR020846">
    <property type="entry name" value="MFS_dom"/>
</dbReference>
<organism evidence="3">
    <name type="scientific">mine drainage metagenome</name>
    <dbReference type="NCBI Taxonomy" id="410659"/>
    <lineage>
        <taxon>unclassified sequences</taxon>
        <taxon>metagenomes</taxon>
        <taxon>ecological metagenomes</taxon>
    </lineage>
</organism>
<feature type="transmembrane region" description="Helical" evidence="1">
    <location>
        <begin position="199"/>
        <end position="217"/>
    </location>
</feature>
<feature type="non-terminal residue" evidence="3">
    <location>
        <position position="282"/>
    </location>
</feature>
<feature type="domain" description="Major facilitator superfamily (MFS) profile" evidence="2">
    <location>
        <begin position="1"/>
        <end position="282"/>
    </location>
</feature>
<keyword evidence="1" id="KW-0812">Transmembrane</keyword>
<dbReference type="PANTHER" id="PTHR23518:SF2">
    <property type="entry name" value="MAJOR FACILITATOR SUPERFAMILY TRANSPORTER"/>
    <property type="match status" value="1"/>
</dbReference>
<proteinExistence type="predicted"/>
<dbReference type="Gene3D" id="1.20.1250.20">
    <property type="entry name" value="MFS general substrate transporter like domains"/>
    <property type="match status" value="1"/>
</dbReference>
<reference evidence="3" key="2">
    <citation type="journal article" date="2014" name="ISME J.">
        <title>Microbial stratification in low pH oxic and suboxic macroscopic growths along an acid mine drainage.</title>
        <authorList>
            <person name="Mendez-Garcia C."/>
            <person name="Mesa V."/>
            <person name="Sprenger R.R."/>
            <person name="Richter M."/>
            <person name="Diez M.S."/>
            <person name="Solano J."/>
            <person name="Bargiela R."/>
            <person name="Golyshina O.V."/>
            <person name="Manteca A."/>
            <person name="Ramos J.L."/>
            <person name="Gallego J.R."/>
            <person name="Llorente I."/>
            <person name="Martins Dos Santos V.A."/>
            <person name="Jensen O.N."/>
            <person name="Pelaez A.I."/>
            <person name="Sanchez J."/>
            <person name="Ferrer M."/>
        </authorList>
    </citation>
    <scope>NUCLEOTIDE SEQUENCE</scope>
</reference>
<feature type="non-terminal residue" evidence="3">
    <location>
        <position position="1"/>
    </location>
</feature>
<dbReference type="SUPFAM" id="SSF103473">
    <property type="entry name" value="MFS general substrate transporter"/>
    <property type="match status" value="1"/>
</dbReference>
<feature type="transmembrane region" description="Helical" evidence="1">
    <location>
        <begin position="85"/>
        <end position="105"/>
    </location>
</feature>
<dbReference type="EMBL" id="AUZY01003114">
    <property type="protein sequence ID" value="EQD70499.1"/>
    <property type="molecule type" value="Genomic_DNA"/>
</dbReference>
<accession>T1CPR7</accession>
<evidence type="ECO:0000256" key="1">
    <source>
        <dbReference type="SAM" id="Phobius"/>
    </source>
</evidence>
<sequence>TAVATGAIGLCVATWQVGLLRAFAWTSRGMRSPARDSLLASLAPSHAYGRAFGLERAGDNLGAVVGPLLAAGLVVWVGIRPAMYFAFVPGALAAVTISIAAREARRHHSSLVPRKLRLELGAMRQAGVVRALLPIALFELGNVASTLLILRATQLLHNGATTLALATMLAILLYSGHNAFGAVVAYLGGHWLDRSSARVVFATGAGLYLLAYLGFSLNLHSPVALLVAFALAGSGIGLAETAESTLFARLLPDHLRGSGYGVLGATQAVGDLTSSAVVGVLY</sequence>
<dbReference type="AlphaFoldDB" id="T1CPR7"/>
<name>T1CPR7_9ZZZZ</name>
<feature type="transmembrane region" description="Helical" evidence="1">
    <location>
        <begin position="223"/>
        <end position="242"/>
    </location>
</feature>
<dbReference type="PANTHER" id="PTHR23518">
    <property type="entry name" value="C-METHYLTRANSFERASE"/>
    <property type="match status" value="1"/>
</dbReference>
<protein>
    <submittedName>
        <fullName evidence="3">Major facilitator transporter</fullName>
    </submittedName>
</protein>
<dbReference type="Pfam" id="PF07690">
    <property type="entry name" value="MFS_1"/>
    <property type="match status" value="1"/>
</dbReference>
<dbReference type="GO" id="GO:0022857">
    <property type="term" value="F:transmembrane transporter activity"/>
    <property type="evidence" value="ECO:0007669"/>
    <property type="project" value="InterPro"/>
</dbReference>
<evidence type="ECO:0000259" key="2">
    <source>
        <dbReference type="PROSITE" id="PS50850"/>
    </source>
</evidence>
<evidence type="ECO:0000313" key="3">
    <source>
        <dbReference type="EMBL" id="EQD70499.1"/>
    </source>
</evidence>